<keyword evidence="2" id="KW-1185">Reference proteome</keyword>
<dbReference type="EMBL" id="SLUK01000005">
    <property type="protein sequence ID" value="TCL43536.1"/>
    <property type="molecule type" value="Genomic_DNA"/>
</dbReference>
<dbReference type="Proteomes" id="UP000294682">
    <property type="component" value="Unassembled WGS sequence"/>
</dbReference>
<proteinExistence type="predicted"/>
<dbReference type="AlphaFoldDB" id="A0A9X8UKC0"/>
<dbReference type="InterPro" id="IPR024232">
    <property type="entry name" value="SpoIIIAH"/>
</dbReference>
<protein>
    <submittedName>
        <fullName evidence="1">Stage III sporulation protein AH</fullName>
    </submittedName>
</protein>
<dbReference type="OrthoDB" id="1680784at2"/>
<dbReference type="InterPro" id="IPR038503">
    <property type="entry name" value="SpoIIIAH_sf"/>
</dbReference>
<organism evidence="1 2">
    <name type="scientific">Harryflintia acetispora</name>
    <dbReference type="NCBI Taxonomy" id="1849041"/>
    <lineage>
        <taxon>Bacteria</taxon>
        <taxon>Bacillati</taxon>
        <taxon>Bacillota</taxon>
        <taxon>Clostridia</taxon>
        <taxon>Eubacteriales</taxon>
        <taxon>Oscillospiraceae</taxon>
        <taxon>Harryflintia</taxon>
    </lineage>
</organism>
<name>A0A9X8UKC0_9FIRM</name>
<evidence type="ECO:0000313" key="2">
    <source>
        <dbReference type="Proteomes" id="UP000294682"/>
    </source>
</evidence>
<sequence>MNMIISKKHIILASLVMALCVAVYLNYRFNQTGEDLVATGTVQETKSYGEAQFVEGTATGEDAKDTEAYFAEAKLTRSRSRDDAVDAMTTMLKDSALSADEKAELTMKAADISKSIETEGKMENLIKAKGFEDCMVYYDGEKEKVDVVIKTGGLLDNEVAQIRDIVVQETGAPVENIAIVEVK</sequence>
<dbReference type="Pfam" id="PF12685">
    <property type="entry name" value="SpoIIIAH"/>
    <property type="match status" value="1"/>
</dbReference>
<dbReference type="RefSeq" id="WP_079698444.1">
    <property type="nucleotide sequence ID" value="NZ_JADNAH010000117.1"/>
</dbReference>
<gene>
    <name evidence="1" type="ORF">EDD78_105169</name>
</gene>
<dbReference type="Gene3D" id="1.10.287.4300">
    <property type="entry name" value="Stage III sporulation protein AH-like"/>
    <property type="match status" value="1"/>
</dbReference>
<reference evidence="1 2" key="1">
    <citation type="submission" date="2019-03" db="EMBL/GenBank/DDBJ databases">
        <title>Genomic Encyclopedia of Type Strains, Phase IV (KMG-IV): sequencing the most valuable type-strain genomes for metagenomic binning, comparative biology and taxonomic classification.</title>
        <authorList>
            <person name="Goeker M."/>
        </authorList>
    </citation>
    <scope>NUCLEOTIDE SEQUENCE [LARGE SCALE GENOMIC DNA]</scope>
    <source>
        <strain evidence="1 2">DSM 100433</strain>
    </source>
</reference>
<accession>A0A9X8UKC0</accession>
<comment type="caution">
    <text evidence="1">The sequence shown here is derived from an EMBL/GenBank/DDBJ whole genome shotgun (WGS) entry which is preliminary data.</text>
</comment>
<evidence type="ECO:0000313" key="1">
    <source>
        <dbReference type="EMBL" id="TCL43536.1"/>
    </source>
</evidence>